<dbReference type="InterPro" id="IPR023393">
    <property type="entry name" value="START-like_dom_sf"/>
</dbReference>
<dbReference type="InterPro" id="IPR019587">
    <property type="entry name" value="Polyketide_cyclase/dehydratase"/>
</dbReference>
<accession>A0ABT6ZSD8</accession>
<comment type="caution">
    <text evidence="1">The sequence shown here is derived from an EMBL/GenBank/DDBJ whole genome shotgun (WGS) entry which is preliminary data.</text>
</comment>
<evidence type="ECO:0000313" key="1">
    <source>
        <dbReference type="EMBL" id="MDJ1131383.1"/>
    </source>
</evidence>
<dbReference type="Proteomes" id="UP001214441">
    <property type="component" value="Unassembled WGS sequence"/>
</dbReference>
<name>A0ABT6ZSD8_9ACTN</name>
<reference evidence="1 2" key="1">
    <citation type="submission" date="2023-05" db="EMBL/GenBank/DDBJ databases">
        <title>Streptantibioticus silvisoli sp. nov., acidotolerant actinomycetes 1 from pine litter.</title>
        <authorList>
            <person name="Swiecimska M."/>
            <person name="Golinska P."/>
            <person name="Sangal V."/>
            <person name="Wachnowicz B."/>
            <person name="Goodfellow M."/>
        </authorList>
    </citation>
    <scope>NUCLEOTIDE SEQUENCE [LARGE SCALE GENOMIC DNA]</scope>
    <source>
        <strain evidence="1 2">DSM 42109</strain>
    </source>
</reference>
<gene>
    <name evidence="1" type="ORF">NMN56_005320</name>
</gene>
<sequence length="164" mass="18136">MARQLRPVELEFADTAPLRLSFTADLGVRRETVYTALAEELETWPTWFEAVTAVTSTREGEGRRVALKGGRFFEETIMAAQPSERYAYRVDETNVPGVRALLEDWTLAVSPSGGTRVRWTMAVDGPVALRVLMRLGRAGMGGSFSGAMRGLEKRLAARVQESGR</sequence>
<evidence type="ECO:0000313" key="2">
    <source>
        <dbReference type="Proteomes" id="UP001214441"/>
    </source>
</evidence>
<protein>
    <submittedName>
        <fullName evidence="1">SRPBCC family protein</fullName>
    </submittedName>
</protein>
<keyword evidence="2" id="KW-1185">Reference proteome</keyword>
<dbReference type="Gene3D" id="3.30.530.20">
    <property type="match status" value="1"/>
</dbReference>
<dbReference type="EMBL" id="JANCPR020000004">
    <property type="protein sequence ID" value="MDJ1131383.1"/>
    <property type="molecule type" value="Genomic_DNA"/>
</dbReference>
<dbReference type="RefSeq" id="WP_274039204.1">
    <property type="nucleotide sequence ID" value="NZ_JANCPR020000004.1"/>
</dbReference>
<dbReference type="Pfam" id="PF10604">
    <property type="entry name" value="Polyketide_cyc2"/>
    <property type="match status" value="1"/>
</dbReference>
<dbReference type="SUPFAM" id="SSF55961">
    <property type="entry name" value="Bet v1-like"/>
    <property type="match status" value="1"/>
</dbReference>
<proteinExistence type="predicted"/>
<organism evidence="1 2">
    <name type="scientific">Streptomyces iconiensis</name>
    <dbReference type="NCBI Taxonomy" id="1384038"/>
    <lineage>
        <taxon>Bacteria</taxon>
        <taxon>Bacillati</taxon>
        <taxon>Actinomycetota</taxon>
        <taxon>Actinomycetes</taxon>
        <taxon>Kitasatosporales</taxon>
        <taxon>Streptomycetaceae</taxon>
        <taxon>Streptomyces</taxon>
    </lineage>
</organism>
<dbReference type="CDD" id="cd07821">
    <property type="entry name" value="PYR_PYL_RCAR_like"/>
    <property type="match status" value="1"/>
</dbReference>